<dbReference type="GO" id="GO:0004795">
    <property type="term" value="F:threonine synthase activity"/>
    <property type="evidence" value="ECO:0007669"/>
    <property type="project" value="UniProtKB-UniRule"/>
</dbReference>
<evidence type="ECO:0000256" key="3">
    <source>
        <dbReference type="ARBA" id="ARBA00022898"/>
    </source>
</evidence>
<dbReference type="InterPro" id="IPR029144">
    <property type="entry name" value="Thr_synth_N"/>
</dbReference>
<dbReference type="InterPro" id="IPR004450">
    <property type="entry name" value="Thr_synthase-like"/>
</dbReference>
<dbReference type="EMBL" id="DWWT01000044">
    <property type="protein sequence ID" value="HJC06347.1"/>
    <property type="molecule type" value="Genomic_DNA"/>
</dbReference>
<dbReference type="InterPro" id="IPR037158">
    <property type="entry name" value="Thr_synth_N_sf"/>
</dbReference>
<dbReference type="AlphaFoldDB" id="A0A9D2N1S6"/>
<evidence type="ECO:0000256" key="2">
    <source>
        <dbReference type="ARBA" id="ARBA00005517"/>
    </source>
</evidence>
<protein>
    <recommendedName>
        <fullName evidence="4">Threonine synthase</fullName>
        <ecNumber evidence="4">4.2.3.1</ecNumber>
    </recommendedName>
</protein>
<evidence type="ECO:0000259" key="7">
    <source>
        <dbReference type="Pfam" id="PF14821"/>
    </source>
</evidence>
<accession>A0A9D2N1S6</accession>
<dbReference type="SUPFAM" id="SSF53686">
    <property type="entry name" value="Tryptophan synthase beta subunit-like PLP-dependent enzymes"/>
    <property type="match status" value="1"/>
</dbReference>
<dbReference type="Proteomes" id="UP000823910">
    <property type="component" value="Unassembled WGS sequence"/>
</dbReference>
<reference evidence="8" key="1">
    <citation type="journal article" date="2021" name="PeerJ">
        <title>Extensive microbial diversity within the chicken gut microbiome revealed by metagenomics and culture.</title>
        <authorList>
            <person name="Gilroy R."/>
            <person name="Ravi A."/>
            <person name="Getino M."/>
            <person name="Pursley I."/>
            <person name="Horton D.L."/>
            <person name="Alikhan N.F."/>
            <person name="Baker D."/>
            <person name="Gharbi K."/>
            <person name="Hall N."/>
            <person name="Watson M."/>
            <person name="Adriaenssens E.M."/>
            <person name="Foster-Nyarko E."/>
            <person name="Jarju S."/>
            <person name="Secka A."/>
            <person name="Antonio M."/>
            <person name="Oren A."/>
            <person name="Chaudhuri R.R."/>
            <person name="La Ragione R."/>
            <person name="Hildebrand F."/>
            <person name="Pallen M.J."/>
        </authorList>
    </citation>
    <scope>NUCLEOTIDE SEQUENCE</scope>
    <source>
        <strain evidence="8">CHK180-15479</strain>
    </source>
</reference>
<proteinExistence type="inferred from homology"/>
<dbReference type="GO" id="GO:0009088">
    <property type="term" value="P:threonine biosynthetic process"/>
    <property type="evidence" value="ECO:0007669"/>
    <property type="project" value="UniProtKB-UniRule"/>
</dbReference>
<dbReference type="Gene3D" id="3.90.1380.10">
    <property type="entry name" value="Threonine synthase, N-terminal domain"/>
    <property type="match status" value="1"/>
</dbReference>
<dbReference type="Pfam" id="PF00291">
    <property type="entry name" value="PALP"/>
    <property type="match status" value="1"/>
</dbReference>
<feature type="modified residue" description="N6-(pyridoxal phosphate)lysine" evidence="5">
    <location>
        <position position="112"/>
    </location>
</feature>
<evidence type="ECO:0000313" key="9">
    <source>
        <dbReference type="Proteomes" id="UP000823910"/>
    </source>
</evidence>
<dbReference type="InterPro" id="IPR001926">
    <property type="entry name" value="TrpB-like_PALP"/>
</dbReference>
<dbReference type="PANTHER" id="PTHR43515:SF1">
    <property type="entry name" value="THREONINE SYNTHASE-LIKE 1"/>
    <property type="match status" value="1"/>
</dbReference>
<evidence type="ECO:0000313" key="8">
    <source>
        <dbReference type="EMBL" id="HJC06347.1"/>
    </source>
</evidence>
<dbReference type="GO" id="GO:0005737">
    <property type="term" value="C:cytoplasm"/>
    <property type="evidence" value="ECO:0007669"/>
    <property type="project" value="TreeGrafter"/>
</dbReference>
<feature type="domain" description="Tryptophan synthase beta chain-like PALP" evidence="6">
    <location>
        <begin position="98"/>
        <end position="421"/>
    </location>
</feature>
<sequence length="497" mass="54513">MEISYESTRGGQKGVTASQAVLQGLAQDGGLFMPTEFPRLDKSLKELAPLSYQETAYEIMKLFLTDYTEEELKDCIAKAYDSKFDTEEIAPLAKAEGAYFLELYHGNTIAFKDMALSILPHLMTTAAKKNHADKEIVILTATSGDTGKAAMAGFAGVPGTRIIVFYPKDGVSRIQELQMRTQKGDNTCVVAIDGNFDDAQTGVKKIFGDKDLEKELARAGFQLSSANSINIGRLVPQVVYYVYAYCKLLANEVIADGEEINVVVPTGNFGNILAAYFAKRIGLPVKKLICASNENKVLYDFFSTGTYDRRREFILTNSPSMDILISSNLERLIYLSTGCDARADQELMRELSEEGSYQATDSMRAFMSDFWGGFASQEESDGAIRRIFEDCGYLIDTHTGVAAAVYEKYKKETGDEAVTVIASTASPYKFAPSVMAAIKGREAVRDMDEFAVVDALSGLSGTPVPQAVNEIRTAPILHSRECAPEEMENLVRNVLGV</sequence>
<evidence type="ECO:0000256" key="1">
    <source>
        <dbReference type="ARBA" id="ARBA00001933"/>
    </source>
</evidence>
<dbReference type="Pfam" id="PF14821">
    <property type="entry name" value="Thr_synth_N"/>
    <property type="match status" value="1"/>
</dbReference>
<dbReference type="InterPro" id="IPR036052">
    <property type="entry name" value="TrpB-like_PALP_sf"/>
</dbReference>
<comment type="caution">
    <text evidence="8">The sequence shown here is derived from an EMBL/GenBank/DDBJ whole genome shotgun (WGS) entry which is preliminary data.</text>
</comment>
<keyword evidence="8" id="KW-0456">Lyase</keyword>
<feature type="domain" description="Threonine synthase N-terminal" evidence="7">
    <location>
        <begin position="5"/>
        <end position="80"/>
    </location>
</feature>
<dbReference type="PANTHER" id="PTHR43515">
    <property type="entry name" value="THREONINE SYNTHASE-LIKE 1"/>
    <property type="match status" value="1"/>
</dbReference>
<dbReference type="NCBIfam" id="TIGR00260">
    <property type="entry name" value="thrC"/>
    <property type="match status" value="1"/>
</dbReference>
<evidence type="ECO:0000259" key="6">
    <source>
        <dbReference type="Pfam" id="PF00291"/>
    </source>
</evidence>
<evidence type="ECO:0000256" key="4">
    <source>
        <dbReference type="NCBIfam" id="TIGR00260"/>
    </source>
</evidence>
<name>A0A9D2N1S6_9FIRM</name>
<comment type="cofactor">
    <cofactor evidence="1 5">
        <name>pyridoxal 5'-phosphate</name>
        <dbReference type="ChEBI" id="CHEBI:597326"/>
    </cofactor>
</comment>
<keyword evidence="3 5" id="KW-0663">Pyridoxal phosphate</keyword>
<dbReference type="EC" id="4.2.3.1" evidence="4"/>
<organism evidence="8 9">
    <name type="scientific">Candidatus Enterocloster excrementipullorum</name>
    <dbReference type="NCBI Taxonomy" id="2838559"/>
    <lineage>
        <taxon>Bacteria</taxon>
        <taxon>Bacillati</taxon>
        <taxon>Bacillota</taxon>
        <taxon>Clostridia</taxon>
        <taxon>Lachnospirales</taxon>
        <taxon>Lachnospiraceae</taxon>
        <taxon>Enterocloster</taxon>
    </lineage>
</organism>
<dbReference type="CDD" id="cd01560">
    <property type="entry name" value="Thr-synth_2"/>
    <property type="match status" value="1"/>
</dbReference>
<dbReference type="Gene3D" id="3.40.50.1100">
    <property type="match status" value="2"/>
</dbReference>
<gene>
    <name evidence="8" type="ORF">H9704_09360</name>
</gene>
<evidence type="ECO:0000256" key="5">
    <source>
        <dbReference type="PIRSR" id="PIRSR604450-51"/>
    </source>
</evidence>
<comment type="similarity">
    <text evidence="2">Belongs to the threonine synthase family.</text>
</comment>
<reference evidence="8" key="2">
    <citation type="submission" date="2021-04" db="EMBL/GenBank/DDBJ databases">
        <authorList>
            <person name="Gilroy R."/>
        </authorList>
    </citation>
    <scope>NUCLEOTIDE SEQUENCE</scope>
    <source>
        <strain evidence="8">CHK180-15479</strain>
    </source>
</reference>